<dbReference type="STRING" id="188477.A0A433U1W1"/>
<evidence type="ECO:0000313" key="4">
    <source>
        <dbReference type="EMBL" id="RUS87807.1"/>
    </source>
</evidence>
<keyword evidence="3" id="KW-1133">Transmembrane helix</keyword>
<dbReference type="Gene3D" id="1.25.40.20">
    <property type="entry name" value="Ankyrin repeat-containing domain"/>
    <property type="match status" value="1"/>
</dbReference>
<dbReference type="InterPro" id="IPR036770">
    <property type="entry name" value="Ankyrin_rpt-contain_sf"/>
</dbReference>
<gene>
    <name evidence="4" type="ORF">EGW08_004406</name>
</gene>
<comment type="caution">
    <text evidence="4">The sequence shown here is derived from an EMBL/GenBank/DDBJ whole genome shotgun (WGS) entry which is preliminary data.</text>
</comment>
<reference evidence="4 5" key="1">
    <citation type="submission" date="2019-01" db="EMBL/GenBank/DDBJ databases">
        <title>A draft genome assembly of the solar-powered sea slug Elysia chlorotica.</title>
        <authorList>
            <person name="Cai H."/>
            <person name="Li Q."/>
            <person name="Fang X."/>
            <person name="Li J."/>
            <person name="Curtis N.E."/>
            <person name="Altenburger A."/>
            <person name="Shibata T."/>
            <person name="Feng M."/>
            <person name="Maeda T."/>
            <person name="Schwartz J.A."/>
            <person name="Shigenobu S."/>
            <person name="Lundholm N."/>
            <person name="Nishiyama T."/>
            <person name="Yang H."/>
            <person name="Hasebe M."/>
            <person name="Li S."/>
            <person name="Pierce S.K."/>
            <person name="Wang J."/>
        </authorList>
    </citation>
    <scope>NUCLEOTIDE SEQUENCE [LARGE SCALE GENOMIC DNA]</scope>
    <source>
        <strain evidence="4">EC2010</strain>
        <tissue evidence="4">Whole organism of an adult</tissue>
    </source>
</reference>
<feature type="transmembrane region" description="Helical" evidence="3">
    <location>
        <begin position="489"/>
        <end position="510"/>
    </location>
</feature>
<evidence type="ECO:0000256" key="3">
    <source>
        <dbReference type="SAM" id="Phobius"/>
    </source>
</evidence>
<dbReference type="GO" id="GO:0005886">
    <property type="term" value="C:plasma membrane"/>
    <property type="evidence" value="ECO:0007669"/>
    <property type="project" value="TreeGrafter"/>
</dbReference>
<dbReference type="AlphaFoldDB" id="A0A433U1W1"/>
<feature type="transmembrane region" description="Helical" evidence="3">
    <location>
        <begin position="385"/>
        <end position="407"/>
    </location>
</feature>
<feature type="region of interest" description="Disordered" evidence="2">
    <location>
        <begin position="895"/>
        <end position="914"/>
    </location>
</feature>
<dbReference type="PANTHER" id="PTHR10582:SF2">
    <property type="entry name" value="INACTIVE"/>
    <property type="match status" value="1"/>
</dbReference>
<keyword evidence="3" id="KW-0812">Transmembrane</keyword>
<feature type="region of interest" description="Disordered" evidence="2">
    <location>
        <begin position="819"/>
        <end position="852"/>
    </location>
</feature>
<keyword evidence="3" id="KW-0472">Membrane</keyword>
<dbReference type="EMBL" id="RQTK01000100">
    <property type="protein sequence ID" value="RUS87807.1"/>
    <property type="molecule type" value="Genomic_DNA"/>
</dbReference>
<proteinExistence type="predicted"/>
<dbReference type="OrthoDB" id="6281279at2759"/>
<dbReference type="Proteomes" id="UP000271974">
    <property type="component" value="Unassembled WGS sequence"/>
</dbReference>
<evidence type="ECO:0000256" key="1">
    <source>
        <dbReference type="ARBA" id="ARBA00022737"/>
    </source>
</evidence>
<dbReference type="GO" id="GO:0098703">
    <property type="term" value="P:calcium ion import across plasma membrane"/>
    <property type="evidence" value="ECO:0007669"/>
    <property type="project" value="TreeGrafter"/>
</dbReference>
<accession>A0A433U1W1</accession>
<protein>
    <submittedName>
        <fullName evidence="4">Uncharacterized protein</fullName>
    </submittedName>
</protein>
<feature type="compositionally biased region" description="Basic and acidic residues" evidence="2">
    <location>
        <begin position="828"/>
        <end position="838"/>
    </location>
</feature>
<name>A0A433U1W1_ELYCH</name>
<feature type="transmembrane region" description="Helical" evidence="3">
    <location>
        <begin position="588"/>
        <end position="605"/>
    </location>
</feature>
<evidence type="ECO:0000256" key="2">
    <source>
        <dbReference type="SAM" id="MobiDB-lite"/>
    </source>
</evidence>
<keyword evidence="5" id="KW-1185">Reference proteome</keyword>
<dbReference type="PANTHER" id="PTHR10582">
    <property type="entry name" value="TRANSIENT RECEPTOR POTENTIAL ION CHANNEL PROTEIN"/>
    <property type="match status" value="1"/>
</dbReference>
<feature type="transmembrane region" description="Helical" evidence="3">
    <location>
        <begin position="555"/>
        <end position="576"/>
    </location>
</feature>
<sequence>MTSPAEYVSILNMVNLNNGGQQQFVTMAMSFLEQYPMAYIKNLRAWVRAGEKKCFHSFCMIRILQFCNKGHLLLDRSEQSILHLTATYHSCYKLNDEILTVCPDLAIKKRSGEHSGLTALHILVSKDAVEATQHFLAHLSVRQYRRQLMCMLADGNRFKKTNLMGQTALSAAVLNFCTPLVMSLLDAGADLLDQNSLGDTVLHSLVRYANLFPSNRDEVVEMMATIQEHILMPKEEDQRLWGKRYARKVWFCRNRENMTALQLAAVLGEHQIVCFIMDLQWVYRTLYDYNGIFETNLYDITEIDTLAGEAWNQDRSAHLGTHWGKRLLNFFRMVFCCSRTASDNSLCGPPVMEKICEVDIASACNIISTPVVTKLINDKWRTCKVLFYIWFILHLLEMIFMTAYAAFKFKYLDGLRNISVLENGIGNESISLHDQLQMSNTSIGDKLFIDISCTVFMLQSLFTIYLEFIRSFIQRNPWKLQLIHHNGSFRLVLLLKALATFIDCTWYLLSPETNDRTPIVMALLLGWWFNAFFLRPFKIFSFFTVMLMRVLLGDMLRFFSIILIELVSFSLVMFLLFQNNTGEPPEEFESLLTSFMTMFKLMLGLTEISVLSRANPVWLATALFVIYILLTYVLLINSLIAMMSITCAEIAGEKANQWKIQRLSVILFLEKLLPWGIARLRGKRLYYHKRQSRSSGLTSQGEMRYVITDTTNINKHPLAIGVNRSISQDTDGVDADHDDICNRTVIVSCPDDDSPSLPPSPTASMGDADFSPVMWLSSNDDQNTSRDSGPYVELDLIRKCPQHDASMEGEYGCYMHRPSEPTKVYSPVERRKARERLSSSKSQPAREEDETEYASFDEYTKFIKGARIPSVYSDPQWVSLLQSIRSFDARSRPKTLHRQSSYMARRPTMDTLSRSRSRKIRNEFIFEGKEKSVDDLYSTLDDIEEQQEKY</sequence>
<dbReference type="InterPro" id="IPR024862">
    <property type="entry name" value="TRPV"/>
</dbReference>
<keyword evidence="1" id="KW-0677">Repeat</keyword>
<feature type="transmembrane region" description="Helical" evidence="3">
    <location>
        <begin position="447"/>
        <end position="468"/>
    </location>
</feature>
<evidence type="ECO:0000313" key="5">
    <source>
        <dbReference type="Proteomes" id="UP000271974"/>
    </source>
</evidence>
<dbReference type="GO" id="GO:0005262">
    <property type="term" value="F:calcium channel activity"/>
    <property type="evidence" value="ECO:0007669"/>
    <property type="project" value="TreeGrafter"/>
</dbReference>
<dbReference type="SUPFAM" id="SSF48403">
    <property type="entry name" value="Ankyrin repeat"/>
    <property type="match status" value="1"/>
</dbReference>
<feature type="transmembrane region" description="Helical" evidence="3">
    <location>
        <begin position="617"/>
        <end position="640"/>
    </location>
</feature>
<organism evidence="4 5">
    <name type="scientific">Elysia chlorotica</name>
    <name type="common">Eastern emerald elysia</name>
    <name type="synonym">Sea slug</name>
    <dbReference type="NCBI Taxonomy" id="188477"/>
    <lineage>
        <taxon>Eukaryota</taxon>
        <taxon>Metazoa</taxon>
        <taxon>Spiralia</taxon>
        <taxon>Lophotrochozoa</taxon>
        <taxon>Mollusca</taxon>
        <taxon>Gastropoda</taxon>
        <taxon>Heterobranchia</taxon>
        <taxon>Euthyneura</taxon>
        <taxon>Panpulmonata</taxon>
        <taxon>Sacoglossa</taxon>
        <taxon>Placobranchoidea</taxon>
        <taxon>Plakobranchidae</taxon>
        <taxon>Elysia</taxon>
    </lineage>
</organism>